<protein>
    <submittedName>
        <fullName evidence="7">MFS transporter</fullName>
    </submittedName>
</protein>
<dbReference type="InterPro" id="IPR020846">
    <property type="entry name" value="MFS_dom"/>
</dbReference>
<evidence type="ECO:0000256" key="2">
    <source>
        <dbReference type="ARBA" id="ARBA00022692"/>
    </source>
</evidence>
<feature type="transmembrane region" description="Helical" evidence="5">
    <location>
        <begin position="35"/>
        <end position="53"/>
    </location>
</feature>
<dbReference type="InterPro" id="IPR053200">
    <property type="entry name" value="YfmO-like"/>
</dbReference>
<reference evidence="7 8" key="1">
    <citation type="submission" date="2016-10" db="EMBL/GenBank/DDBJ databases">
        <title>Genome sequence of Streptomyces sp. MUSC 93.</title>
        <authorList>
            <person name="Lee L.-H."/>
            <person name="Ser H.-L."/>
            <person name="Law J.W.-F."/>
        </authorList>
    </citation>
    <scope>NUCLEOTIDE SEQUENCE [LARGE SCALE GENOMIC DNA]</scope>
    <source>
        <strain evidence="7 8">MUSC 93</strain>
    </source>
</reference>
<dbReference type="Pfam" id="PF07690">
    <property type="entry name" value="MFS_1"/>
    <property type="match status" value="1"/>
</dbReference>
<dbReference type="RefSeq" id="WP_071366347.1">
    <property type="nucleotide sequence ID" value="NZ_MLYP01000033.1"/>
</dbReference>
<evidence type="ECO:0000256" key="1">
    <source>
        <dbReference type="ARBA" id="ARBA00004651"/>
    </source>
</evidence>
<dbReference type="InterPro" id="IPR036259">
    <property type="entry name" value="MFS_trans_sf"/>
</dbReference>
<organism evidence="7 8">
    <name type="scientific">Streptomyces colonosanans</name>
    <dbReference type="NCBI Taxonomy" id="1428652"/>
    <lineage>
        <taxon>Bacteria</taxon>
        <taxon>Bacillati</taxon>
        <taxon>Actinomycetota</taxon>
        <taxon>Actinomycetes</taxon>
        <taxon>Kitasatosporales</taxon>
        <taxon>Streptomycetaceae</taxon>
        <taxon>Streptomyces</taxon>
    </lineage>
</organism>
<dbReference type="SUPFAM" id="SSF103473">
    <property type="entry name" value="MFS general substrate transporter"/>
    <property type="match status" value="1"/>
</dbReference>
<dbReference type="Proteomes" id="UP000179935">
    <property type="component" value="Unassembled WGS sequence"/>
</dbReference>
<feature type="transmembrane region" description="Helical" evidence="5">
    <location>
        <begin position="73"/>
        <end position="94"/>
    </location>
</feature>
<dbReference type="EMBL" id="MLYP01000033">
    <property type="protein sequence ID" value="OIJ93215.1"/>
    <property type="molecule type" value="Genomic_DNA"/>
</dbReference>
<keyword evidence="3 5" id="KW-1133">Transmembrane helix</keyword>
<dbReference type="STRING" id="1428652.BIV24_12580"/>
<proteinExistence type="predicted"/>
<dbReference type="PANTHER" id="PTHR43683:SF1">
    <property type="entry name" value="MULTIDRUG EFFLUX PROTEIN YFMO"/>
    <property type="match status" value="1"/>
</dbReference>
<dbReference type="PANTHER" id="PTHR43683">
    <property type="entry name" value="MULTIDRUG EFFLUX PROTEIN YFMO"/>
    <property type="match status" value="1"/>
</dbReference>
<dbReference type="InterPro" id="IPR001958">
    <property type="entry name" value="Tet-R_TetA/multi-R_MdtG-like"/>
</dbReference>
<feature type="transmembrane region" description="Helical" evidence="5">
    <location>
        <begin position="378"/>
        <end position="398"/>
    </location>
</feature>
<dbReference type="InterPro" id="IPR011701">
    <property type="entry name" value="MFS"/>
</dbReference>
<dbReference type="PRINTS" id="PR01035">
    <property type="entry name" value="TCRTETA"/>
</dbReference>
<keyword evidence="2 5" id="KW-0812">Transmembrane</keyword>
<comment type="subcellular location">
    <subcellularLocation>
        <location evidence="1">Cell membrane</location>
        <topology evidence="1">Multi-pass membrane protein</topology>
    </subcellularLocation>
</comment>
<dbReference type="Gene3D" id="1.20.1250.20">
    <property type="entry name" value="MFS general substrate transporter like domains"/>
    <property type="match status" value="1"/>
</dbReference>
<feature type="transmembrane region" description="Helical" evidence="5">
    <location>
        <begin position="263"/>
        <end position="282"/>
    </location>
</feature>
<feature type="transmembrane region" description="Helical" evidence="5">
    <location>
        <begin position="294"/>
        <end position="312"/>
    </location>
</feature>
<name>A0A1S2PIK9_9ACTN</name>
<keyword evidence="4 5" id="KW-0472">Membrane</keyword>
<dbReference type="GO" id="GO:0022857">
    <property type="term" value="F:transmembrane transporter activity"/>
    <property type="evidence" value="ECO:0007669"/>
    <property type="project" value="InterPro"/>
</dbReference>
<feature type="transmembrane region" description="Helical" evidence="5">
    <location>
        <begin position="101"/>
        <end position="118"/>
    </location>
</feature>
<evidence type="ECO:0000313" key="7">
    <source>
        <dbReference type="EMBL" id="OIJ93215.1"/>
    </source>
</evidence>
<dbReference type="CDD" id="cd17474">
    <property type="entry name" value="MFS_YfmO_like"/>
    <property type="match status" value="1"/>
</dbReference>
<evidence type="ECO:0000256" key="4">
    <source>
        <dbReference type="ARBA" id="ARBA00023136"/>
    </source>
</evidence>
<evidence type="ECO:0000259" key="6">
    <source>
        <dbReference type="PROSITE" id="PS50850"/>
    </source>
</evidence>
<feature type="transmembrane region" description="Helical" evidence="5">
    <location>
        <begin position="159"/>
        <end position="181"/>
    </location>
</feature>
<feature type="transmembrane region" description="Helical" evidence="5">
    <location>
        <begin position="130"/>
        <end position="152"/>
    </location>
</feature>
<gene>
    <name evidence="7" type="ORF">BIV24_12580</name>
</gene>
<dbReference type="AlphaFoldDB" id="A0A1S2PIK9"/>
<feature type="transmembrane region" description="Helical" evidence="5">
    <location>
        <begin position="187"/>
        <end position="207"/>
    </location>
</feature>
<keyword evidence="8" id="KW-1185">Reference proteome</keyword>
<dbReference type="PROSITE" id="PS50850">
    <property type="entry name" value="MFS"/>
    <property type="match status" value="1"/>
</dbReference>
<evidence type="ECO:0000313" key="8">
    <source>
        <dbReference type="Proteomes" id="UP000179935"/>
    </source>
</evidence>
<feature type="domain" description="Major facilitator superfamily (MFS) profile" evidence="6">
    <location>
        <begin position="35"/>
        <end position="404"/>
    </location>
</feature>
<feature type="transmembrane region" description="Helical" evidence="5">
    <location>
        <begin position="228"/>
        <end position="251"/>
    </location>
</feature>
<accession>A0A1S2PIK9</accession>
<evidence type="ECO:0000256" key="3">
    <source>
        <dbReference type="ARBA" id="ARBA00022989"/>
    </source>
</evidence>
<evidence type="ECO:0000256" key="5">
    <source>
        <dbReference type="SAM" id="Phobius"/>
    </source>
</evidence>
<dbReference type="GO" id="GO:0005886">
    <property type="term" value="C:plasma membrane"/>
    <property type="evidence" value="ECO:0007669"/>
    <property type="project" value="UniProtKB-SubCell"/>
</dbReference>
<comment type="caution">
    <text evidence="7">The sequence shown here is derived from an EMBL/GenBank/DDBJ whole genome shotgun (WGS) entry which is preliminary data.</text>
</comment>
<sequence length="425" mass="43471">MSSSTGGAATGSAAETGRTDAFDAGGGGILRQPKAVWATAGASVVAFMGIGLVDPILPSIAKGLNATPSQVSLLFTSYFLITAVAMLVTGFVSSRIGGRKTLLLGLAFVVVFAGLAGTSNSVDQLVGFRAGWGLGNALFVSTALAVIVGAAAGGSAAAILLYESALGLGMACGPLLGALLGNASWRYPFFGTAFLMAVGFLCITAFLKEQPKPARKTSLLDPIKALGHGGLASAAASAFFYNYTFFTVLAFTPFVLNMTPYKSGAVFFAWGVLLAISSVLVAPRMQERFGSLKVLGGSLVLLAADVLVLGYGDHSTAVVCTILSGVFIGVNNTVYTELALGVSDAPRPVASAGYNFVRWFAAAAAPYLAPKLAEWSDIHMPFVVAAFTALAGAVVVAVRRKALNGEAEELRARHATEDGVSAFAG</sequence>